<dbReference type="Proteomes" id="UP000500870">
    <property type="component" value="Chromosome 1"/>
</dbReference>
<evidence type="ECO:0000313" key="1">
    <source>
        <dbReference type="EMBL" id="QIX22630.1"/>
    </source>
</evidence>
<protein>
    <submittedName>
        <fullName evidence="1">Uncharacterized protein</fullName>
    </submittedName>
</protein>
<dbReference type="AlphaFoldDB" id="A0A6H0ZS70"/>
<dbReference type="RefSeq" id="WP_136882535.1">
    <property type="nucleotide sequence ID" value="NZ_CP050898.1"/>
</dbReference>
<sequence>MAPRKKPAVVAEPASPQPAVQYLADPVTVAHSTPKTRDDIAIRDAVRARLAAIETAIVEFVTEKTVEGFTLAEIDQLYALELPLLFGYRVDGSRIRASYDAQIVERQA</sequence>
<proteinExistence type="predicted"/>
<gene>
    <name evidence="1" type="ORF">FOB41_16520</name>
</gene>
<dbReference type="EMBL" id="CP050898">
    <property type="protein sequence ID" value="QIX22630.1"/>
    <property type="molecule type" value="Genomic_DNA"/>
</dbReference>
<organism evidence="1 2">
    <name type="scientific">Agrobacterium pusense</name>
    <dbReference type="NCBI Taxonomy" id="648995"/>
    <lineage>
        <taxon>Bacteria</taxon>
        <taxon>Pseudomonadati</taxon>
        <taxon>Pseudomonadota</taxon>
        <taxon>Alphaproteobacteria</taxon>
        <taxon>Hyphomicrobiales</taxon>
        <taxon>Rhizobiaceae</taxon>
        <taxon>Rhizobium/Agrobacterium group</taxon>
        <taxon>Agrobacterium</taxon>
    </lineage>
</organism>
<evidence type="ECO:0000313" key="2">
    <source>
        <dbReference type="Proteomes" id="UP000500870"/>
    </source>
</evidence>
<accession>A0A6H0ZS70</accession>
<reference evidence="1 2" key="1">
    <citation type="submission" date="2020-04" db="EMBL/GenBank/DDBJ databases">
        <title>FDA dAtabase for Regulatory Grade micrObial Sequences (FDA-ARGOS): Supporting development and validation of Infectious Disease Dx tests.</title>
        <authorList>
            <person name="Sciortino C."/>
            <person name="Tallon L."/>
            <person name="Sadzewicz L."/>
            <person name="Vavikolanu K."/>
            <person name="Mehta A."/>
            <person name="Aluvathingal J."/>
            <person name="Nadendla S."/>
            <person name="Nandy P."/>
            <person name="Geyer C."/>
            <person name="Yan Y."/>
            <person name="Sichtig H."/>
        </authorList>
    </citation>
    <scope>NUCLEOTIDE SEQUENCE [LARGE SCALE GENOMIC DNA]</scope>
    <source>
        <strain evidence="1 2">FDAARGOS_633</strain>
    </source>
</reference>
<name>A0A6H0ZS70_9HYPH</name>